<reference evidence="1 2" key="1">
    <citation type="journal article" date="2015" name="Genome Announc.">
        <title>Expanding the biotechnology potential of lactobacilli through comparative genomics of 213 strains and associated genera.</title>
        <authorList>
            <person name="Sun Z."/>
            <person name="Harris H.M."/>
            <person name="McCann A."/>
            <person name="Guo C."/>
            <person name="Argimon S."/>
            <person name="Zhang W."/>
            <person name="Yang X."/>
            <person name="Jeffery I.B."/>
            <person name="Cooney J.C."/>
            <person name="Kagawa T.F."/>
            <person name="Liu W."/>
            <person name="Song Y."/>
            <person name="Salvetti E."/>
            <person name="Wrobel A."/>
            <person name="Rasinkangas P."/>
            <person name="Parkhill J."/>
            <person name="Rea M.C."/>
            <person name="O'Sullivan O."/>
            <person name="Ritari J."/>
            <person name="Douillard F.P."/>
            <person name="Paul Ross R."/>
            <person name="Yang R."/>
            <person name="Briner A.E."/>
            <person name="Felis G.E."/>
            <person name="de Vos W.M."/>
            <person name="Barrangou R."/>
            <person name="Klaenhammer T.R."/>
            <person name="Caufield P.W."/>
            <person name="Cui Y."/>
            <person name="Zhang H."/>
            <person name="O'Toole P.W."/>
        </authorList>
    </citation>
    <scope>NUCLEOTIDE SEQUENCE [LARGE SCALE GENOMIC DNA]</scope>
    <source>
        <strain evidence="1 2">DSM 12744</strain>
    </source>
</reference>
<protein>
    <submittedName>
        <fullName evidence="1">Uncharacterized protein</fullName>
    </submittedName>
</protein>
<sequence>METMKKGTAVVGGILLFLGLGIFIEQMESQLPISATRNPALNQVIQQQVQTAVADSTKHQVNSNTYDENQLTVHLMATRRYLVATSQPIFDQFKTGKLTIRYQITRKLLGEESQKGTYLKKGDGMTDGTGSMLLAKTSGYYKLYHRMTEQTVHSDVLGHPRGAAADEWVRIAADPVTMQIGKEPYLEKVAQ</sequence>
<name>A0A0R1N3E1_9LACO</name>
<gene>
    <name evidence="1" type="ORF">FD09_GL000427</name>
</gene>
<evidence type="ECO:0000313" key="2">
    <source>
        <dbReference type="Proteomes" id="UP000051330"/>
    </source>
</evidence>
<dbReference type="EMBL" id="AZEC01000001">
    <property type="protein sequence ID" value="KRL14767.1"/>
    <property type="molecule type" value="Genomic_DNA"/>
</dbReference>
<dbReference type="AlphaFoldDB" id="A0A0R1N3E1"/>
<dbReference type="Proteomes" id="UP000051330">
    <property type="component" value="Unassembled WGS sequence"/>
</dbReference>
<proteinExistence type="predicted"/>
<keyword evidence="2" id="KW-1185">Reference proteome</keyword>
<organism evidence="1 2">
    <name type="scientific">Schleiferilactobacillus perolens DSM 12744</name>
    <dbReference type="NCBI Taxonomy" id="1423792"/>
    <lineage>
        <taxon>Bacteria</taxon>
        <taxon>Bacillati</taxon>
        <taxon>Bacillota</taxon>
        <taxon>Bacilli</taxon>
        <taxon>Lactobacillales</taxon>
        <taxon>Lactobacillaceae</taxon>
        <taxon>Schleiferilactobacillus</taxon>
    </lineage>
</organism>
<accession>A0A0R1N3E1</accession>
<dbReference type="PATRIC" id="fig|1423792.3.peg.431"/>
<comment type="caution">
    <text evidence="1">The sequence shown here is derived from an EMBL/GenBank/DDBJ whole genome shotgun (WGS) entry which is preliminary data.</text>
</comment>
<evidence type="ECO:0000313" key="1">
    <source>
        <dbReference type="EMBL" id="KRL14767.1"/>
    </source>
</evidence>